<reference evidence="2" key="1">
    <citation type="submission" date="2014-09" db="EMBL/GenBank/DDBJ databases">
        <authorList>
            <person name="Magalhaes I.L.F."/>
            <person name="Oliveira U."/>
            <person name="Santos F.R."/>
            <person name="Vidigal T.H.D.A."/>
            <person name="Brescovit A.D."/>
            <person name="Santos A.J."/>
        </authorList>
    </citation>
    <scope>NUCLEOTIDE SEQUENCE</scope>
    <source>
        <tissue evidence="2">Shoot tissue taken approximately 20 cm above the soil surface</tissue>
    </source>
</reference>
<evidence type="ECO:0000313" key="2">
    <source>
        <dbReference type="EMBL" id="JAD38927.1"/>
    </source>
</evidence>
<feature type="compositionally biased region" description="Basic and acidic residues" evidence="1">
    <location>
        <begin position="16"/>
        <end position="28"/>
    </location>
</feature>
<name>A0A0A8ZVV8_ARUDO</name>
<evidence type="ECO:0000256" key="1">
    <source>
        <dbReference type="SAM" id="MobiDB-lite"/>
    </source>
</evidence>
<feature type="region of interest" description="Disordered" evidence="1">
    <location>
        <begin position="1"/>
        <end position="28"/>
    </location>
</feature>
<dbReference type="EMBL" id="GBRH01258968">
    <property type="protein sequence ID" value="JAD38927.1"/>
    <property type="molecule type" value="Transcribed_RNA"/>
</dbReference>
<protein>
    <submittedName>
        <fullName evidence="2">Uncharacterized protein</fullName>
    </submittedName>
</protein>
<proteinExistence type="predicted"/>
<accession>A0A0A8ZVV8</accession>
<reference evidence="2" key="2">
    <citation type="journal article" date="2015" name="Data Brief">
        <title>Shoot transcriptome of the giant reed, Arundo donax.</title>
        <authorList>
            <person name="Barrero R.A."/>
            <person name="Guerrero F.D."/>
            <person name="Moolhuijzen P."/>
            <person name="Goolsby J.A."/>
            <person name="Tidwell J."/>
            <person name="Bellgard S.E."/>
            <person name="Bellgard M.I."/>
        </authorList>
    </citation>
    <scope>NUCLEOTIDE SEQUENCE</scope>
    <source>
        <tissue evidence="2">Shoot tissue taken approximately 20 cm above the soil surface</tissue>
    </source>
</reference>
<dbReference type="AlphaFoldDB" id="A0A0A8ZVV8"/>
<organism evidence="2">
    <name type="scientific">Arundo donax</name>
    <name type="common">Giant reed</name>
    <name type="synonym">Donax arundinaceus</name>
    <dbReference type="NCBI Taxonomy" id="35708"/>
    <lineage>
        <taxon>Eukaryota</taxon>
        <taxon>Viridiplantae</taxon>
        <taxon>Streptophyta</taxon>
        <taxon>Embryophyta</taxon>
        <taxon>Tracheophyta</taxon>
        <taxon>Spermatophyta</taxon>
        <taxon>Magnoliopsida</taxon>
        <taxon>Liliopsida</taxon>
        <taxon>Poales</taxon>
        <taxon>Poaceae</taxon>
        <taxon>PACMAD clade</taxon>
        <taxon>Arundinoideae</taxon>
        <taxon>Arundineae</taxon>
        <taxon>Arundo</taxon>
    </lineage>
</organism>
<sequence length="28" mass="3076">MVHAVVGLRRQPRPAVLDRRHDGVADPG</sequence>